<dbReference type="EnsemblPlants" id="OGLUM04G05490.1">
    <property type="protein sequence ID" value="OGLUM04G05490.1"/>
    <property type="gene ID" value="OGLUM04G05490"/>
</dbReference>
<dbReference type="Proteomes" id="UP000026961">
    <property type="component" value="Chromosome 4"/>
</dbReference>
<dbReference type="Gramene" id="OGLUM04G05490.1">
    <property type="protein sequence ID" value="OGLUM04G05490.1"/>
    <property type="gene ID" value="OGLUM04G05490"/>
</dbReference>
<evidence type="ECO:0000313" key="1">
    <source>
        <dbReference type="EnsemblPlants" id="OGLUM04G05490.1"/>
    </source>
</evidence>
<dbReference type="HOGENOM" id="CLU_1973981_0_0_1"/>
<organism evidence="1">
    <name type="scientific">Oryza glumipatula</name>
    <dbReference type="NCBI Taxonomy" id="40148"/>
    <lineage>
        <taxon>Eukaryota</taxon>
        <taxon>Viridiplantae</taxon>
        <taxon>Streptophyta</taxon>
        <taxon>Embryophyta</taxon>
        <taxon>Tracheophyta</taxon>
        <taxon>Spermatophyta</taxon>
        <taxon>Magnoliopsida</taxon>
        <taxon>Liliopsida</taxon>
        <taxon>Poales</taxon>
        <taxon>Poaceae</taxon>
        <taxon>BOP clade</taxon>
        <taxon>Oryzoideae</taxon>
        <taxon>Oryzeae</taxon>
        <taxon>Oryzinae</taxon>
        <taxon>Oryza</taxon>
    </lineage>
</organism>
<dbReference type="AlphaFoldDB" id="A0A0D9ZI73"/>
<sequence>MYELMVTKHHCMGSMAAARPWLSWPERVPRGCSGVPVHISIALARPGAGRKMTNPVRIWWWRGFRFAQATMMAYRVPSSSSDREAAVPHLSVAGVCCSVSACISSEDRRRAQNRLSSCVQIGSTLDV</sequence>
<keyword evidence="2" id="KW-1185">Reference proteome</keyword>
<reference evidence="1" key="1">
    <citation type="submission" date="2015-04" db="UniProtKB">
        <authorList>
            <consortium name="EnsemblPlants"/>
        </authorList>
    </citation>
    <scope>IDENTIFICATION</scope>
</reference>
<protein>
    <submittedName>
        <fullName evidence="1">Uncharacterized protein</fullName>
    </submittedName>
</protein>
<proteinExistence type="predicted"/>
<name>A0A0D9ZI73_9ORYZ</name>
<reference evidence="1" key="2">
    <citation type="submission" date="2018-05" db="EMBL/GenBank/DDBJ databases">
        <title>OgluRS3 (Oryza glumaepatula Reference Sequence Version 3).</title>
        <authorList>
            <person name="Zhang J."/>
            <person name="Kudrna D."/>
            <person name="Lee S."/>
            <person name="Talag J."/>
            <person name="Welchert J."/>
            <person name="Wing R.A."/>
        </authorList>
    </citation>
    <scope>NUCLEOTIDE SEQUENCE [LARGE SCALE GENOMIC DNA]</scope>
</reference>
<accession>A0A0D9ZI73</accession>
<evidence type="ECO:0000313" key="2">
    <source>
        <dbReference type="Proteomes" id="UP000026961"/>
    </source>
</evidence>